<accession>A0ABU5VX14</accession>
<name>A0ABU5VX14_9BACT</name>
<feature type="transmembrane region" description="Helical" evidence="1">
    <location>
        <begin position="159"/>
        <end position="179"/>
    </location>
</feature>
<comment type="caution">
    <text evidence="3">The sequence shown here is derived from an EMBL/GenBank/DDBJ whole genome shotgun (WGS) entry which is preliminary data.</text>
</comment>
<dbReference type="CDD" id="cd01060">
    <property type="entry name" value="Membrane-FADS-like"/>
    <property type="match status" value="1"/>
</dbReference>
<organism evidence="3 4">
    <name type="scientific">Bacteriovorax antarcticus</name>
    <dbReference type="NCBI Taxonomy" id="3088717"/>
    <lineage>
        <taxon>Bacteria</taxon>
        <taxon>Pseudomonadati</taxon>
        <taxon>Bdellovibrionota</taxon>
        <taxon>Bacteriovoracia</taxon>
        <taxon>Bacteriovoracales</taxon>
        <taxon>Bacteriovoracaceae</taxon>
        <taxon>Bacteriovorax</taxon>
    </lineage>
</organism>
<keyword evidence="4" id="KW-1185">Reference proteome</keyword>
<evidence type="ECO:0000259" key="2">
    <source>
        <dbReference type="Pfam" id="PF00487"/>
    </source>
</evidence>
<feature type="transmembrane region" description="Helical" evidence="1">
    <location>
        <begin position="21"/>
        <end position="41"/>
    </location>
</feature>
<dbReference type="InterPro" id="IPR005804">
    <property type="entry name" value="FA_desaturase_dom"/>
</dbReference>
<dbReference type="GO" id="GO:0016491">
    <property type="term" value="F:oxidoreductase activity"/>
    <property type="evidence" value="ECO:0007669"/>
    <property type="project" value="UniProtKB-KW"/>
</dbReference>
<feature type="transmembrane region" description="Helical" evidence="1">
    <location>
        <begin position="53"/>
        <end position="73"/>
    </location>
</feature>
<gene>
    <name evidence="3" type="ORF">SHI21_15345</name>
</gene>
<protein>
    <submittedName>
        <fullName evidence="3">Fatty acid desaturase</fullName>
        <ecNumber evidence="3">1.14.19.-</ecNumber>
    </submittedName>
</protein>
<keyword evidence="3" id="KW-0560">Oxidoreductase</keyword>
<dbReference type="EC" id="1.14.19.-" evidence="3"/>
<dbReference type="Pfam" id="PF00487">
    <property type="entry name" value="FA_desaturase"/>
    <property type="match status" value="1"/>
</dbReference>
<keyword evidence="1" id="KW-0812">Transmembrane</keyword>
<feature type="transmembrane region" description="Helical" evidence="1">
    <location>
        <begin position="185"/>
        <end position="205"/>
    </location>
</feature>
<feature type="domain" description="Fatty acid desaturase" evidence="2">
    <location>
        <begin position="54"/>
        <end position="259"/>
    </location>
</feature>
<dbReference type="RefSeq" id="WP_323577679.1">
    <property type="nucleotide sequence ID" value="NZ_JAYGJQ010000002.1"/>
</dbReference>
<reference evidence="3 4" key="1">
    <citation type="submission" date="2023-11" db="EMBL/GenBank/DDBJ databases">
        <title>A Novel Polar Bacteriovorax (B. antarcticus) Isolated from the Biocrust in Antarctica.</title>
        <authorList>
            <person name="Mun W."/>
            <person name="Choi S.Y."/>
            <person name="Mitchell R.J."/>
        </authorList>
    </citation>
    <scope>NUCLEOTIDE SEQUENCE [LARGE SCALE GENOMIC DNA]</scope>
    <source>
        <strain evidence="3 4">PP10</strain>
    </source>
</reference>
<keyword evidence="1" id="KW-0472">Membrane</keyword>
<dbReference type="EMBL" id="JAYGJQ010000002">
    <property type="protein sequence ID" value="MEA9357603.1"/>
    <property type="molecule type" value="Genomic_DNA"/>
</dbReference>
<keyword evidence="1" id="KW-1133">Transmembrane helix</keyword>
<feature type="transmembrane region" description="Helical" evidence="1">
    <location>
        <begin position="85"/>
        <end position="107"/>
    </location>
</feature>
<sequence>MKISFAEFRKSPYFFLKYFSMQMIVMIVLSLVVVLTLGLSLDFVPHLKSYHLLMLPFAFCFGIQVPVMLHNVVHHNIKPKWLNEIIGELCGFFVLFGMAPFRISHVLHHAYPDDHEKDPHAPQGRNFLHFLSITQLNSIKTIANKYYEFHGRSVKTYSIMGVQMACYYVGLVLRAYIWFKVLGPTLFVAFYIPAYLTNVIVFAHINFATHKTLPSGEVEIVNLNHNFYYKMVNFIGSGAYFHKNHHTNPNLYNPSLLKVEQAQYAAPRNRVRVTSSV</sequence>
<proteinExistence type="predicted"/>
<evidence type="ECO:0000313" key="3">
    <source>
        <dbReference type="EMBL" id="MEA9357603.1"/>
    </source>
</evidence>
<evidence type="ECO:0000256" key="1">
    <source>
        <dbReference type="SAM" id="Phobius"/>
    </source>
</evidence>
<evidence type="ECO:0000313" key="4">
    <source>
        <dbReference type="Proteomes" id="UP001302274"/>
    </source>
</evidence>
<dbReference type="Proteomes" id="UP001302274">
    <property type="component" value="Unassembled WGS sequence"/>
</dbReference>